<organism evidence="2 3">
    <name type="scientific">Angustibacter aerolatus</name>
    <dbReference type="NCBI Taxonomy" id="1162965"/>
    <lineage>
        <taxon>Bacteria</taxon>
        <taxon>Bacillati</taxon>
        <taxon>Actinomycetota</taxon>
        <taxon>Actinomycetes</taxon>
        <taxon>Kineosporiales</taxon>
        <taxon>Kineosporiaceae</taxon>
    </lineage>
</organism>
<keyword evidence="1" id="KW-0812">Transmembrane</keyword>
<reference evidence="3" key="1">
    <citation type="journal article" date="2019" name="Int. J. Syst. Evol. Microbiol.">
        <title>The Global Catalogue of Microorganisms (GCM) 10K type strain sequencing project: providing services to taxonomists for standard genome sequencing and annotation.</title>
        <authorList>
            <consortium name="The Broad Institute Genomics Platform"/>
            <consortium name="The Broad Institute Genome Sequencing Center for Infectious Disease"/>
            <person name="Wu L."/>
            <person name="Ma J."/>
        </authorList>
    </citation>
    <scope>NUCLEOTIDE SEQUENCE [LARGE SCALE GENOMIC DNA]</scope>
    <source>
        <strain evidence="3">NBRC 108730</strain>
    </source>
</reference>
<evidence type="ECO:0000313" key="2">
    <source>
        <dbReference type="EMBL" id="GMA87680.1"/>
    </source>
</evidence>
<evidence type="ECO:0000256" key="1">
    <source>
        <dbReference type="SAM" id="Phobius"/>
    </source>
</evidence>
<dbReference type="EMBL" id="BSUZ01000001">
    <property type="protein sequence ID" value="GMA87680.1"/>
    <property type="molecule type" value="Genomic_DNA"/>
</dbReference>
<protein>
    <submittedName>
        <fullName evidence="2">Uncharacterized protein</fullName>
    </submittedName>
</protein>
<keyword evidence="1" id="KW-1133">Transmembrane helix</keyword>
<dbReference type="Proteomes" id="UP001157017">
    <property type="component" value="Unassembled WGS sequence"/>
</dbReference>
<gene>
    <name evidence="2" type="ORF">GCM10025868_29300</name>
</gene>
<keyword evidence="1" id="KW-0472">Membrane</keyword>
<evidence type="ECO:0000313" key="3">
    <source>
        <dbReference type="Proteomes" id="UP001157017"/>
    </source>
</evidence>
<sequence length="55" mass="6588">MLPLQMLFAWLVAPHLHHLVVRSLVLTLALVGLMTWVVMPWLTARVRRWLYPRER</sequence>
<name>A0ABQ6JKB0_9ACTN</name>
<keyword evidence="3" id="KW-1185">Reference proteome</keyword>
<feature type="transmembrane region" description="Helical" evidence="1">
    <location>
        <begin position="20"/>
        <end position="43"/>
    </location>
</feature>
<comment type="caution">
    <text evidence="2">The sequence shown here is derived from an EMBL/GenBank/DDBJ whole genome shotgun (WGS) entry which is preliminary data.</text>
</comment>
<proteinExistence type="predicted"/>
<accession>A0ABQ6JKB0</accession>